<evidence type="ECO:0000256" key="5">
    <source>
        <dbReference type="ARBA" id="ARBA00022694"/>
    </source>
</evidence>
<dbReference type="EC" id="2.5.1.75" evidence="3"/>
<accession>A0A383DM57</accession>
<dbReference type="AlphaFoldDB" id="A0A383DM57"/>
<dbReference type="InterPro" id="IPR039657">
    <property type="entry name" value="Dimethylallyltransferase"/>
</dbReference>
<reference evidence="10" key="1">
    <citation type="submission" date="2018-05" db="EMBL/GenBank/DDBJ databases">
        <authorList>
            <person name="Lanie J.A."/>
            <person name="Ng W.-L."/>
            <person name="Kazmierczak K.M."/>
            <person name="Andrzejewski T.M."/>
            <person name="Davidsen T.M."/>
            <person name="Wayne K.J."/>
            <person name="Tettelin H."/>
            <person name="Glass J.I."/>
            <person name="Rusch D."/>
            <person name="Podicherti R."/>
            <person name="Tsui H.-C.T."/>
            <person name="Winkler M.E."/>
        </authorList>
    </citation>
    <scope>NUCLEOTIDE SEQUENCE</scope>
</reference>
<evidence type="ECO:0000256" key="2">
    <source>
        <dbReference type="ARBA" id="ARBA00005842"/>
    </source>
</evidence>
<evidence type="ECO:0000256" key="4">
    <source>
        <dbReference type="ARBA" id="ARBA00022679"/>
    </source>
</evidence>
<dbReference type="Pfam" id="PF01715">
    <property type="entry name" value="IPPT"/>
    <property type="match status" value="1"/>
</dbReference>
<gene>
    <name evidence="10" type="ORF">METZ01_LOCUS498204</name>
</gene>
<comment type="cofactor">
    <cofactor evidence="1">
        <name>Mg(2+)</name>
        <dbReference type="ChEBI" id="CHEBI:18420"/>
    </cofactor>
</comment>
<organism evidence="10">
    <name type="scientific">marine metagenome</name>
    <dbReference type="NCBI Taxonomy" id="408172"/>
    <lineage>
        <taxon>unclassified sequences</taxon>
        <taxon>metagenomes</taxon>
        <taxon>ecological metagenomes</taxon>
    </lineage>
</organism>
<keyword evidence="5" id="KW-0819">tRNA processing</keyword>
<protein>
    <recommendedName>
        <fullName evidence="3">tRNA dimethylallyltransferase</fullName>
        <ecNumber evidence="3">2.5.1.75</ecNumber>
    </recommendedName>
</protein>
<dbReference type="NCBIfam" id="TIGR00174">
    <property type="entry name" value="miaA"/>
    <property type="match status" value="1"/>
</dbReference>
<comment type="catalytic activity">
    <reaction evidence="9">
        <text>adenosine(37) in tRNA + dimethylallyl diphosphate = N(6)-dimethylallyladenosine(37) in tRNA + diphosphate</text>
        <dbReference type="Rhea" id="RHEA:26482"/>
        <dbReference type="Rhea" id="RHEA-COMP:10162"/>
        <dbReference type="Rhea" id="RHEA-COMP:10375"/>
        <dbReference type="ChEBI" id="CHEBI:33019"/>
        <dbReference type="ChEBI" id="CHEBI:57623"/>
        <dbReference type="ChEBI" id="CHEBI:74411"/>
        <dbReference type="ChEBI" id="CHEBI:74415"/>
        <dbReference type="EC" id="2.5.1.75"/>
    </reaction>
</comment>
<evidence type="ECO:0000256" key="8">
    <source>
        <dbReference type="ARBA" id="ARBA00022842"/>
    </source>
</evidence>
<keyword evidence="7" id="KW-0067">ATP-binding</keyword>
<dbReference type="GO" id="GO:0005524">
    <property type="term" value="F:ATP binding"/>
    <property type="evidence" value="ECO:0007669"/>
    <property type="project" value="UniProtKB-KW"/>
</dbReference>
<dbReference type="GO" id="GO:0052381">
    <property type="term" value="F:tRNA dimethylallyltransferase activity"/>
    <property type="evidence" value="ECO:0007669"/>
    <property type="project" value="UniProtKB-EC"/>
</dbReference>
<evidence type="ECO:0000256" key="9">
    <source>
        <dbReference type="ARBA" id="ARBA00049563"/>
    </source>
</evidence>
<proteinExistence type="inferred from homology"/>
<evidence type="ECO:0000256" key="7">
    <source>
        <dbReference type="ARBA" id="ARBA00022840"/>
    </source>
</evidence>
<keyword evidence="8" id="KW-0460">Magnesium</keyword>
<evidence type="ECO:0000256" key="1">
    <source>
        <dbReference type="ARBA" id="ARBA00001946"/>
    </source>
</evidence>
<keyword evidence="6" id="KW-0547">Nucleotide-binding</keyword>
<evidence type="ECO:0000256" key="6">
    <source>
        <dbReference type="ARBA" id="ARBA00022741"/>
    </source>
</evidence>
<comment type="similarity">
    <text evidence="2">Belongs to the IPP transferase family.</text>
</comment>
<evidence type="ECO:0000313" key="10">
    <source>
        <dbReference type="EMBL" id="SVE45350.1"/>
    </source>
</evidence>
<name>A0A383DM57_9ZZZZ</name>
<dbReference type="InterPro" id="IPR018022">
    <property type="entry name" value="IPT"/>
</dbReference>
<dbReference type="Gene3D" id="3.40.50.300">
    <property type="entry name" value="P-loop containing nucleotide triphosphate hydrolases"/>
    <property type="match status" value="1"/>
</dbReference>
<dbReference type="SUPFAM" id="SSF52540">
    <property type="entry name" value="P-loop containing nucleoside triphosphate hydrolases"/>
    <property type="match status" value="1"/>
</dbReference>
<keyword evidence="4" id="KW-0808">Transferase</keyword>
<dbReference type="InterPro" id="IPR027417">
    <property type="entry name" value="P-loop_NTPase"/>
</dbReference>
<dbReference type="PANTHER" id="PTHR11088:SF60">
    <property type="entry name" value="TRNA DIMETHYLALLYLTRANSFERASE"/>
    <property type="match status" value="1"/>
</dbReference>
<sequence length="190" mass="21401">MTNKRYPKILAIVGPTAVGKTELSIRLASKIDGEIVSVDSRQIYKYMDIGPSKPTHSSMNNITHHLVDSLCPDQEYNLAIFLERANIAISDILNRNKVPIIVGGTGQYFWGLIEGWIVPEIKPNLKLRKDLTDISQYVGKETLKRHLSAIDKNAYNRIDLNNPRRLIRAIELAMASIKTVPSKGKFPYNT</sequence>
<feature type="non-terminal residue" evidence="10">
    <location>
        <position position="190"/>
    </location>
</feature>
<evidence type="ECO:0000256" key="3">
    <source>
        <dbReference type="ARBA" id="ARBA00012665"/>
    </source>
</evidence>
<dbReference type="GO" id="GO:0006400">
    <property type="term" value="P:tRNA modification"/>
    <property type="evidence" value="ECO:0007669"/>
    <property type="project" value="TreeGrafter"/>
</dbReference>
<dbReference type="PANTHER" id="PTHR11088">
    <property type="entry name" value="TRNA DIMETHYLALLYLTRANSFERASE"/>
    <property type="match status" value="1"/>
</dbReference>
<dbReference type="EMBL" id="UINC01218365">
    <property type="protein sequence ID" value="SVE45350.1"/>
    <property type="molecule type" value="Genomic_DNA"/>
</dbReference>